<organism evidence="2 3">
    <name type="scientific">Pseudarthrobacter psychrotolerans</name>
    <dbReference type="NCBI Taxonomy" id="2697569"/>
    <lineage>
        <taxon>Bacteria</taxon>
        <taxon>Bacillati</taxon>
        <taxon>Actinomycetota</taxon>
        <taxon>Actinomycetes</taxon>
        <taxon>Micrococcales</taxon>
        <taxon>Micrococcaceae</taxon>
        <taxon>Pseudarthrobacter</taxon>
    </lineage>
</organism>
<dbReference type="KEGG" id="psey:GU243_15315"/>
<reference evidence="2 3" key="1">
    <citation type="submission" date="2020-01" db="EMBL/GenBank/DDBJ databases">
        <title>Pseudarthrobacter psychrotolerans sp. nov., isolated from antarctic soil.</title>
        <authorList>
            <person name="Shin Y."/>
            <person name="Park W."/>
        </authorList>
    </citation>
    <scope>NUCLEOTIDE SEQUENCE [LARGE SCALE GENOMIC DNA]</scope>
    <source>
        <strain evidence="2 3">YJ56</strain>
    </source>
</reference>
<protein>
    <submittedName>
        <fullName evidence="2">Uncharacterized protein</fullName>
    </submittedName>
</protein>
<evidence type="ECO:0000313" key="3">
    <source>
        <dbReference type="Proteomes" id="UP000464186"/>
    </source>
</evidence>
<keyword evidence="3" id="KW-1185">Reference proteome</keyword>
<keyword evidence="1" id="KW-1133">Transmembrane helix</keyword>
<dbReference type="AlphaFoldDB" id="A0A6P1NNM5"/>
<proteinExistence type="predicted"/>
<evidence type="ECO:0000256" key="1">
    <source>
        <dbReference type="SAM" id="Phobius"/>
    </source>
</evidence>
<gene>
    <name evidence="2" type="ORF">GU243_15315</name>
</gene>
<feature type="transmembrane region" description="Helical" evidence="1">
    <location>
        <begin position="70"/>
        <end position="88"/>
    </location>
</feature>
<accession>A0A6P1NNM5</accession>
<dbReference type="Proteomes" id="UP000464186">
    <property type="component" value="Chromosome"/>
</dbReference>
<dbReference type="EMBL" id="CP047898">
    <property type="protein sequence ID" value="QHK20858.1"/>
    <property type="molecule type" value="Genomic_DNA"/>
</dbReference>
<sequence length="98" mass="10655">MTMGEDNTNGPGLRRWRPLLAPLFAAAAVATGLAAVLAPRQEIGWFAYAPLSNQTFTSDTIVLMDSGTRTGYLLIAVGLLTLAFWLGYRLGLRRTARE</sequence>
<keyword evidence="1" id="KW-0472">Membrane</keyword>
<evidence type="ECO:0000313" key="2">
    <source>
        <dbReference type="EMBL" id="QHK20858.1"/>
    </source>
</evidence>
<keyword evidence="1" id="KW-0812">Transmembrane</keyword>
<name>A0A6P1NNM5_9MICC</name>